<evidence type="ECO:0000313" key="20">
    <source>
        <dbReference type="Proteomes" id="UP000290527"/>
    </source>
</evidence>
<feature type="transmembrane region" description="Helical" evidence="14">
    <location>
        <begin position="176"/>
        <end position="202"/>
    </location>
</feature>
<evidence type="ECO:0000256" key="11">
    <source>
        <dbReference type="ARBA" id="ARBA00023049"/>
    </source>
</evidence>
<feature type="domain" description="CBS" evidence="18">
    <location>
        <begin position="226"/>
        <end position="283"/>
    </location>
</feature>
<feature type="transmembrane region" description="Helical" evidence="14">
    <location>
        <begin position="87"/>
        <end position="111"/>
    </location>
</feature>
<keyword evidence="13 14" id="KW-0472">Membrane</keyword>
<evidence type="ECO:0000256" key="7">
    <source>
        <dbReference type="ARBA" id="ARBA00022737"/>
    </source>
</evidence>
<dbReference type="PANTHER" id="PTHR39188:SF3">
    <property type="entry name" value="STAGE IV SPORULATION PROTEIN FB"/>
    <property type="match status" value="1"/>
</dbReference>
<evidence type="ECO:0000256" key="9">
    <source>
        <dbReference type="ARBA" id="ARBA00022833"/>
    </source>
</evidence>
<feature type="binding site" evidence="16">
    <location>
        <position position="53"/>
    </location>
    <ligand>
        <name>Zn(2+)</name>
        <dbReference type="ChEBI" id="CHEBI:29105"/>
        <note>catalytic</note>
    </ligand>
</feature>
<evidence type="ECO:0000256" key="8">
    <source>
        <dbReference type="ARBA" id="ARBA00022801"/>
    </source>
</evidence>
<evidence type="ECO:0000256" key="14">
    <source>
        <dbReference type="PIRNR" id="PIRNR006404"/>
    </source>
</evidence>
<dbReference type="GO" id="GO:0046872">
    <property type="term" value="F:metal ion binding"/>
    <property type="evidence" value="ECO:0007669"/>
    <property type="project" value="UniProtKB-UniRule"/>
</dbReference>
<evidence type="ECO:0000256" key="15">
    <source>
        <dbReference type="PIRSR" id="PIRSR006404-1"/>
    </source>
</evidence>
<evidence type="ECO:0000256" key="17">
    <source>
        <dbReference type="PROSITE-ProRule" id="PRU00703"/>
    </source>
</evidence>
<dbReference type="GO" id="GO:0006508">
    <property type="term" value="P:proteolysis"/>
    <property type="evidence" value="ECO:0007669"/>
    <property type="project" value="UniProtKB-KW"/>
</dbReference>
<reference evidence="19 20" key="1">
    <citation type="journal article" date="2019" name="Int. J. Syst. Evol. Microbiol.">
        <title>Methanofervidicoccus abyssi gen. nov., sp. nov., a hydrogenotrophic methanogen, isolated from a hydrothermal vent chimney in the Mid-Cayman Spreading Center, the Caribbean Sea.</title>
        <authorList>
            <person name="Sakai S."/>
            <person name="Takaki Y."/>
            <person name="Miyazaki M."/>
            <person name="Ogawara M."/>
            <person name="Yanagawa K."/>
            <person name="Miyazaki J."/>
            <person name="Takai K."/>
        </authorList>
    </citation>
    <scope>NUCLEOTIDE SEQUENCE [LARGE SCALE GENOMIC DNA]</scope>
    <source>
        <strain evidence="19 20">HHB</strain>
    </source>
</reference>
<comment type="subcellular location">
    <subcellularLocation>
        <location evidence="1 14">Cell membrane</location>
        <topology evidence="1 14">Multi-pass membrane protein</topology>
    </subcellularLocation>
</comment>
<protein>
    <recommendedName>
        <fullName evidence="14">Zinc metalloprotease</fullName>
    </recommendedName>
</protein>
<keyword evidence="11 14" id="KW-0482">Metalloprotease</keyword>
<dbReference type="InterPro" id="IPR000644">
    <property type="entry name" value="CBS_dom"/>
</dbReference>
<name>A0A401HNV1_9EURY</name>
<keyword evidence="6 14" id="KW-0479">Metal-binding</keyword>
<dbReference type="Proteomes" id="UP000290527">
    <property type="component" value="Unassembled WGS sequence"/>
</dbReference>
<evidence type="ECO:0000256" key="13">
    <source>
        <dbReference type="ARBA" id="ARBA00023136"/>
    </source>
</evidence>
<comment type="cofactor">
    <cofactor evidence="14 16">
        <name>Zn(2+)</name>
        <dbReference type="ChEBI" id="CHEBI:29105"/>
    </cofactor>
    <text evidence="14 16">Binds 1 zinc ion per subunit.</text>
</comment>
<evidence type="ECO:0000256" key="2">
    <source>
        <dbReference type="ARBA" id="ARBA00007931"/>
    </source>
</evidence>
<dbReference type="EMBL" id="BFAX01000001">
    <property type="protein sequence ID" value="GBF35905.1"/>
    <property type="molecule type" value="Genomic_DNA"/>
</dbReference>
<dbReference type="RefSeq" id="WP_131006691.1">
    <property type="nucleotide sequence ID" value="NZ_BFAX01000001.1"/>
</dbReference>
<keyword evidence="12 17" id="KW-0129">CBS domain</keyword>
<dbReference type="GO" id="GO:0008237">
    <property type="term" value="F:metallopeptidase activity"/>
    <property type="evidence" value="ECO:0007669"/>
    <property type="project" value="UniProtKB-UniRule"/>
</dbReference>
<evidence type="ECO:0000256" key="1">
    <source>
        <dbReference type="ARBA" id="ARBA00004651"/>
    </source>
</evidence>
<comment type="similarity">
    <text evidence="2 14">Belongs to the peptidase M50B family.</text>
</comment>
<keyword evidence="20" id="KW-1185">Reference proteome</keyword>
<sequence length="347" mass="38777">MLSFRIAKIMGIPIELHITFILLLVLVYYFWGLDGLILYIFLFASVVLHELAHSYVAKKHGVYIEKILLLPIGGMAMMSKIPKKGELKIAIAGPIVSILLGITLTVLSSLIGGPILRINGINYPLLTTVGILNIFLGVFNLLPAFPMDGGRILRALLASKMDYLKATKIASIVGQYFSFLLLLFGVLSFNIILILIALFIYYGASQEYNALVAEEIFDKIKAKDIMNPRIVSVSPTDSVRDLVYLMFKYRYMGYPVIENGKLVGTVSFNDITTVSDQIAIRDIMKPPVTVPEDATLNDVIFKLGSSDRVYVMDKNDRLRGIISKTDVLRILRILRLKDNDIIKKISL</sequence>
<comment type="caution">
    <text evidence="19">The sequence shown here is derived from an EMBL/GenBank/DDBJ whole genome shotgun (WGS) entry which is preliminary data.</text>
</comment>
<keyword evidence="9 14" id="KW-0862">Zinc</keyword>
<accession>A0A401HNV1</accession>
<gene>
    <name evidence="19" type="ORF">MHHB_P0130</name>
</gene>
<dbReference type="SMART" id="SM00116">
    <property type="entry name" value="CBS"/>
    <property type="match status" value="2"/>
</dbReference>
<evidence type="ECO:0000256" key="4">
    <source>
        <dbReference type="ARBA" id="ARBA00022670"/>
    </source>
</evidence>
<feature type="active site" evidence="15">
    <location>
        <position position="50"/>
    </location>
</feature>
<feature type="binding site" evidence="16">
    <location>
        <position position="49"/>
    </location>
    <ligand>
        <name>Zn(2+)</name>
        <dbReference type="ChEBI" id="CHEBI:29105"/>
        <note>catalytic</note>
    </ligand>
</feature>
<proteinExistence type="inferred from homology"/>
<dbReference type="PROSITE" id="PS51371">
    <property type="entry name" value="CBS"/>
    <property type="match status" value="2"/>
</dbReference>
<keyword evidence="8 14" id="KW-0378">Hydrolase</keyword>
<dbReference type="Pfam" id="PF00571">
    <property type="entry name" value="CBS"/>
    <property type="match status" value="2"/>
</dbReference>
<dbReference type="InterPro" id="IPR046342">
    <property type="entry name" value="CBS_dom_sf"/>
</dbReference>
<organism evidence="19 20">
    <name type="scientific">Methanofervidicoccus abyssi</name>
    <dbReference type="NCBI Taxonomy" id="2082189"/>
    <lineage>
        <taxon>Archaea</taxon>
        <taxon>Methanobacteriati</taxon>
        <taxon>Methanobacteriota</taxon>
        <taxon>Methanomada group</taxon>
        <taxon>Methanococci</taxon>
        <taxon>Methanococcales</taxon>
        <taxon>Methanofervidicoccus</taxon>
    </lineage>
</organism>
<dbReference type="InterPro" id="IPR016483">
    <property type="entry name" value="UCP006404_Pept_M50_CBS"/>
</dbReference>
<dbReference type="PIRSF" id="PIRSF006404">
    <property type="entry name" value="UCP006404_Pept_M50_CBS"/>
    <property type="match status" value="1"/>
</dbReference>
<evidence type="ECO:0000256" key="12">
    <source>
        <dbReference type="ARBA" id="ARBA00023122"/>
    </source>
</evidence>
<dbReference type="PANTHER" id="PTHR39188">
    <property type="entry name" value="MEMBRANE-ASSOCIATED ZINC METALLOPROTEASE M50B"/>
    <property type="match status" value="1"/>
</dbReference>
<dbReference type="Pfam" id="PF02163">
    <property type="entry name" value="Peptidase_M50"/>
    <property type="match status" value="2"/>
</dbReference>
<dbReference type="CDD" id="cd06164">
    <property type="entry name" value="S2P-M50_SpoIVFB_CBS"/>
    <property type="match status" value="1"/>
</dbReference>
<dbReference type="Gene3D" id="3.10.580.10">
    <property type="entry name" value="CBS-domain"/>
    <property type="match status" value="2"/>
</dbReference>
<keyword evidence="5 14" id="KW-0812">Transmembrane</keyword>
<feature type="transmembrane region" description="Helical" evidence="14">
    <location>
        <begin position="12"/>
        <end position="31"/>
    </location>
</feature>
<dbReference type="OrthoDB" id="12044at2157"/>
<keyword evidence="7" id="KW-0677">Repeat</keyword>
<evidence type="ECO:0000259" key="18">
    <source>
        <dbReference type="PROSITE" id="PS51371"/>
    </source>
</evidence>
<feature type="transmembrane region" description="Helical" evidence="14">
    <location>
        <begin position="37"/>
        <end position="56"/>
    </location>
</feature>
<dbReference type="InterPro" id="IPR008915">
    <property type="entry name" value="Peptidase_M50"/>
</dbReference>
<keyword evidence="3 14" id="KW-1003">Cell membrane</keyword>
<evidence type="ECO:0000313" key="19">
    <source>
        <dbReference type="EMBL" id="GBF35905.1"/>
    </source>
</evidence>
<evidence type="ECO:0000256" key="5">
    <source>
        <dbReference type="ARBA" id="ARBA00022692"/>
    </source>
</evidence>
<feature type="binding site" evidence="16">
    <location>
        <position position="148"/>
    </location>
    <ligand>
        <name>Zn(2+)</name>
        <dbReference type="ChEBI" id="CHEBI:29105"/>
        <note>catalytic</note>
    </ligand>
</feature>
<keyword evidence="10 14" id="KW-1133">Transmembrane helix</keyword>
<keyword evidence="4 14" id="KW-0645">Protease</keyword>
<dbReference type="GO" id="GO:0005886">
    <property type="term" value="C:plasma membrane"/>
    <property type="evidence" value="ECO:0007669"/>
    <property type="project" value="UniProtKB-SubCell"/>
</dbReference>
<dbReference type="AlphaFoldDB" id="A0A401HNV1"/>
<feature type="domain" description="CBS" evidence="18">
    <location>
        <begin position="284"/>
        <end position="341"/>
    </location>
</feature>
<evidence type="ECO:0000256" key="10">
    <source>
        <dbReference type="ARBA" id="ARBA00022989"/>
    </source>
</evidence>
<feature type="transmembrane region" description="Helical" evidence="14">
    <location>
        <begin position="123"/>
        <end position="145"/>
    </location>
</feature>
<evidence type="ECO:0000256" key="16">
    <source>
        <dbReference type="PIRSR" id="PIRSR006404-2"/>
    </source>
</evidence>
<evidence type="ECO:0000256" key="6">
    <source>
        <dbReference type="ARBA" id="ARBA00022723"/>
    </source>
</evidence>
<dbReference type="SUPFAM" id="SSF54631">
    <property type="entry name" value="CBS-domain pair"/>
    <property type="match status" value="1"/>
</dbReference>
<evidence type="ECO:0000256" key="3">
    <source>
        <dbReference type="ARBA" id="ARBA00022475"/>
    </source>
</evidence>